<name>A0A0X8JDM7_ACTRD</name>
<dbReference type="Proteomes" id="UP000065220">
    <property type="component" value="Chromosome"/>
</dbReference>
<organism evidence="1 2">
    <name type="scientific">Actinomyces radicidentis</name>
    <dbReference type="NCBI Taxonomy" id="111015"/>
    <lineage>
        <taxon>Bacteria</taxon>
        <taxon>Bacillati</taxon>
        <taxon>Actinomycetota</taxon>
        <taxon>Actinomycetes</taxon>
        <taxon>Actinomycetales</taxon>
        <taxon>Actinomycetaceae</taxon>
        <taxon>Actinomyces</taxon>
    </lineage>
</organism>
<gene>
    <name evidence="1" type="ORF">AXF14_02130</name>
</gene>
<accession>A0A0X8JDM7</accession>
<dbReference type="KEGG" id="ard:AXF14_02130"/>
<reference evidence="2" key="1">
    <citation type="submission" date="2016-02" db="EMBL/GenBank/DDBJ databases">
        <authorList>
            <person name="Holder M.E."/>
            <person name="Ajami N.J."/>
            <person name="Petrosino J.F."/>
        </authorList>
    </citation>
    <scope>NUCLEOTIDE SEQUENCE [LARGE SCALE GENOMIC DNA]</scope>
    <source>
        <strain evidence="2">CCUG 36733</strain>
    </source>
</reference>
<evidence type="ECO:0000313" key="2">
    <source>
        <dbReference type="Proteomes" id="UP000065220"/>
    </source>
</evidence>
<sequence length="61" mass="6228">MPIFTTLTSAGCSIAPSTFYAARSRPPSARSLSDAVVDGRIAALRASNALNGLFTNEGVVG</sequence>
<dbReference type="AlphaFoldDB" id="A0A0X8JDM7"/>
<proteinExistence type="predicted"/>
<protein>
    <submittedName>
        <fullName evidence="1">Uncharacterized protein</fullName>
    </submittedName>
</protein>
<dbReference type="EMBL" id="CP014228">
    <property type="protein sequence ID" value="AMD86612.1"/>
    <property type="molecule type" value="Genomic_DNA"/>
</dbReference>
<evidence type="ECO:0000313" key="1">
    <source>
        <dbReference type="EMBL" id="AMD86612.1"/>
    </source>
</evidence>
<dbReference type="STRING" id="111015.AXF14_02130"/>
<keyword evidence="2" id="KW-1185">Reference proteome</keyword>